<protein>
    <submittedName>
        <fullName evidence="1">Uncharacterized protein</fullName>
    </submittedName>
</protein>
<reference evidence="1" key="1">
    <citation type="submission" date="2022-12" db="EMBL/GenBank/DDBJ databases">
        <title>Chromosome-level genome assembly of the bean flower thrips Megalurothrips usitatus.</title>
        <authorList>
            <person name="Ma L."/>
            <person name="Liu Q."/>
            <person name="Li H."/>
            <person name="Cai W."/>
        </authorList>
    </citation>
    <scope>NUCLEOTIDE SEQUENCE</scope>
    <source>
        <strain evidence="1">Cailab_2022a</strain>
    </source>
</reference>
<dbReference type="Proteomes" id="UP001075354">
    <property type="component" value="Chromosome 16"/>
</dbReference>
<comment type="caution">
    <text evidence="1">The sequence shown here is derived from an EMBL/GenBank/DDBJ whole genome shotgun (WGS) entry which is preliminary data.</text>
</comment>
<evidence type="ECO:0000313" key="2">
    <source>
        <dbReference type="Proteomes" id="UP001075354"/>
    </source>
</evidence>
<gene>
    <name evidence="1" type="ORF">ONE63_004915</name>
</gene>
<organism evidence="1 2">
    <name type="scientific">Megalurothrips usitatus</name>
    <name type="common">bean blossom thrips</name>
    <dbReference type="NCBI Taxonomy" id="439358"/>
    <lineage>
        <taxon>Eukaryota</taxon>
        <taxon>Metazoa</taxon>
        <taxon>Ecdysozoa</taxon>
        <taxon>Arthropoda</taxon>
        <taxon>Hexapoda</taxon>
        <taxon>Insecta</taxon>
        <taxon>Pterygota</taxon>
        <taxon>Neoptera</taxon>
        <taxon>Paraneoptera</taxon>
        <taxon>Thysanoptera</taxon>
        <taxon>Terebrantia</taxon>
        <taxon>Thripoidea</taxon>
        <taxon>Thripidae</taxon>
        <taxon>Megalurothrips</taxon>
    </lineage>
</organism>
<evidence type="ECO:0000313" key="1">
    <source>
        <dbReference type="EMBL" id="KAJ1519646.1"/>
    </source>
</evidence>
<proteinExistence type="predicted"/>
<keyword evidence="2" id="KW-1185">Reference proteome</keyword>
<name>A0AAV7X585_9NEOP</name>
<sequence length="121" mass="12803">MVVTRKRAERVTAAVVCLMRRHAHALPFSPPVRRMAPPVNSQALPSRGVLAVDQRILVIASSEGGQPDHGGGRGRAGLPLSYVTPYTVTAAVPQHRRRRGAGENPGGGCCRPYLGTPAAAY</sequence>
<dbReference type="AlphaFoldDB" id="A0AAV7X585"/>
<accession>A0AAV7X585</accession>
<dbReference type="EMBL" id="JAPTSV010000016">
    <property type="protein sequence ID" value="KAJ1519646.1"/>
    <property type="molecule type" value="Genomic_DNA"/>
</dbReference>